<keyword evidence="2" id="KW-0812">Transmembrane</keyword>
<dbReference type="PANTHER" id="PTHR37013">
    <property type="entry name" value="INTEGRAL MEMBRANE PROTEIN (AFU_ORTHOLOGUE AFUA_1G05950)-RELATED"/>
    <property type="match status" value="1"/>
</dbReference>
<feature type="region of interest" description="Disordered" evidence="1">
    <location>
        <begin position="305"/>
        <end position="324"/>
    </location>
</feature>
<feature type="transmembrane region" description="Helical" evidence="2">
    <location>
        <begin position="138"/>
        <end position="159"/>
    </location>
</feature>
<evidence type="ECO:0000256" key="1">
    <source>
        <dbReference type="SAM" id="MobiDB-lite"/>
    </source>
</evidence>
<dbReference type="AlphaFoldDB" id="A0A6A6RU92"/>
<name>A0A6A6RU92_9PLEO</name>
<dbReference type="EMBL" id="MU006788">
    <property type="protein sequence ID" value="KAF2638890.1"/>
    <property type="molecule type" value="Genomic_DNA"/>
</dbReference>
<dbReference type="Proteomes" id="UP000799753">
    <property type="component" value="Unassembled WGS sequence"/>
</dbReference>
<gene>
    <name evidence="4" type="ORF">P280DRAFT_550959</name>
</gene>
<feature type="transmembrane region" description="Helical" evidence="2">
    <location>
        <begin position="70"/>
        <end position="94"/>
    </location>
</feature>
<protein>
    <recommendedName>
        <fullName evidence="3">DUF7703 domain-containing protein</fullName>
    </recommendedName>
</protein>
<keyword evidence="5" id="KW-1185">Reference proteome</keyword>
<dbReference type="Pfam" id="PF24802">
    <property type="entry name" value="DUF7703"/>
    <property type="match status" value="1"/>
</dbReference>
<evidence type="ECO:0000313" key="4">
    <source>
        <dbReference type="EMBL" id="KAF2638890.1"/>
    </source>
</evidence>
<keyword evidence="2" id="KW-0472">Membrane</keyword>
<evidence type="ECO:0000256" key="2">
    <source>
        <dbReference type="SAM" id="Phobius"/>
    </source>
</evidence>
<reference evidence="4" key="1">
    <citation type="journal article" date="2020" name="Stud. Mycol.">
        <title>101 Dothideomycetes genomes: a test case for predicting lifestyles and emergence of pathogens.</title>
        <authorList>
            <person name="Haridas S."/>
            <person name="Albert R."/>
            <person name="Binder M."/>
            <person name="Bloem J."/>
            <person name="Labutti K."/>
            <person name="Salamov A."/>
            <person name="Andreopoulos B."/>
            <person name="Baker S."/>
            <person name="Barry K."/>
            <person name="Bills G."/>
            <person name="Bluhm B."/>
            <person name="Cannon C."/>
            <person name="Castanera R."/>
            <person name="Culley D."/>
            <person name="Daum C."/>
            <person name="Ezra D."/>
            <person name="Gonzalez J."/>
            <person name="Henrissat B."/>
            <person name="Kuo A."/>
            <person name="Liang C."/>
            <person name="Lipzen A."/>
            <person name="Lutzoni F."/>
            <person name="Magnuson J."/>
            <person name="Mondo S."/>
            <person name="Nolan M."/>
            <person name="Ohm R."/>
            <person name="Pangilinan J."/>
            <person name="Park H.-J."/>
            <person name="Ramirez L."/>
            <person name="Alfaro M."/>
            <person name="Sun H."/>
            <person name="Tritt A."/>
            <person name="Yoshinaga Y."/>
            <person name="Zwiers L.-H."/>
            <person name="Turgeon B."/>
            <person name="Goodwin S."/>
            <person name="Spatafora J."/>
            <person name="Crous P."/>
            <person name="Grigoriev I."/>
        </authorList>
    </citation>
    <scope>NUCLEOTIDE SEQUENCE</scope>
    <source>
        <strain evidence="4">CBS 473.64</strain>
    </source>
</reference>
<evidence type="ECO:0000259" key="3">
    <source>
        <dbReference type="Pfam" id="PF24802"/>
    </source>
</evidence>
<evidence type="ECO:0000313" key="5">
    <source>
        <dbReference type="Proteomes" id="UP000799753"/>
    </source>
</evidence>
<keyword evidence="2" id="KW-1133">Transmembrane helix</keyword>
<accession>A0A6A6RU92</accession>
<dbReference type="OrthoDB" id="405906at2759"/>
<feature type="transmembrane region" description="Helical" evidence="2">
    <location>
        <begin position="179"/>
        <end position="198"/>
    </location>
</feature>
<feature type="domain" description="DUF7703" evidence="3">
    <location>
        <begin position="33"/>
        <end position="270"/>
    </location>
</feature>
<feature type="compositionally biased region" description="Polar residues" evidence="1">
    <location>
        <begin position="402"/>
        <end position="413"/>
    </location>
</feature>
<feature type="transmembrane region" description="Helical" evidence="2">
    <location>
        <begin position="100"/>
        <end position="122"/>
    </location>
</feature>
<dbReference type="PANTHER" id="PTHR37013:SF3">
    <property type="entry name" value="INTEGRAL MEMBRANE PROTEIN (AFU_ORTHOLOGUE AFUA_1G05950)"/>
    <property type="match status" value="1"/>
</dbReference>
<organism evidence="4 5">
    <name type="scientific">Massarina eburnea CBS 473.64</name>
    <dbReference type="NCBI Taxonomy" id="1395130"/>
    <lineage>
        <taxon>Eukaryota</taxon>
        <taxon>Fungi</taxon>
        <taxon>Dikarya</taxon>
        <taxon>Ascomycota</taxon>
        <taxon>Pezizomycotina</taxon>
        <taxon>Dothideomycetes</taxon>
        <taxon>Pleosporomycetidae</taxon>
        <taxon>Pleosporales</taxon>
        <taxon>Massarineae</taxon>
        <taxon>Massarinaceae</taxon>
        <taxon>Massarina</taxon>
    </lineage>
</organism>
<feature type="transmembrane region" description="Helical" evidence="2">
    <location>
        <begin position="219"/>
        <end position="242"/>
    </location>
</feature>
<dbReference type="InterPro" id="IPR056120">
    <property type="entry name" value="DUF7703"/>
</dbReference>
<feature type="transmembrane region" description="Helical" evidence="2">
    <location>
        <begin position="38"/>
        <end position="63"/>
    </location>
</feature>
<proteinExistence type="predicted"/>
<feature type="region of interest" description="Disordered" evidence="1">
    <location>
        <begin position="402"/>
        <end position="457"/>
    </location>
</feature>
<sequence>MLLIHSFRTSALPDPHNPANMARDYGIGTNYKISFPTALLIMAFLSIATFNVLELTIVIFTTFRRWGGFYFYSLLVATWGVIPYVVGLFLKFYSIGSSKALYLVLISIGWPAMITGQSLVLYSRLHLISRGAPSTGRWVLIMIITNAIICHVPIIVLLVGANSPYPAPFLLPYSIYEKVQVTIFFIQEALISGIYVYHTSKVLRDGGDIRRNTRTVMTHLIWVNIFIIVLDISILAIEYAGLYDIQTTYKAAVYSIKLKMEFSILNRLTDMVQGRLQGSSSDQSAAGRRGSSLKMFKWKAFKSNDTTGKAKDDGPSSSASTLGHSAYAKMDDALPGRGMMDTGVMKTTQISIETSERVENDVELADMGIYAFANINTTTSEATLPDTHTDHESLHRNDIAQNSTILDDNSNQLYKPKQQNPKPKPTTSSLREKGIRFFDRPRNRPKTQDTKVLIDID</sequence>
<feature type="compositionally biased region" description="Basic and acidic residues" evidence="1">
    <location>
        <begin position="430"/>
        <end position="457"/>
    </location>
</feature>